<dbReference type="RefSeq" id="WP_182817507.1">
    <property type="nucleotide sequence ID" value="NZ_AP022227.1"/>
</dbReference>
<gene>
    <name evidence="1" type="ORF">WP8W18C01_12400</name>
</gene>
<evidence type="ECO:0000313" key="1">
    <source>
        <dbReference type="EMBL" id="BBT38899.1"/>
    </source>
</evidence>
<accession>A0A6S5TWM6</accession>
<evidence type="ECO:0008006" key="3">
    <source>
        <dbReference type="Google" id="ProtNLM"/>
    </source>
</evidence>
<dbReference type="AlphaFoldDB" id="A0A6S5TWM6"/>
<proteinExistence type="predicted"/>
<protein>
    <recommendedName>
        <fullName evidence="3">Excisionase</fullName>
    </recommendedName>
</protein>
<reference evidence="1 2" key="1">
    <citation type="submission" date="2019-12" db="EMBL/GenBank/DDBJ databases">
        <title>complete genome sequences of Pseudomonas putida str. WP8-W18-CRE-01 isolated from wastewater treatment plant effluent.</title>
        <authorList>
            <person name="Sekizuka T."/>
            <person name="Itokawa K."/>
            <person name="Yatsu K."/>
            <person name="Inamine Y."/>
            <person name="Kuroda M."/>
        </authorList>
    </citation>
    <scope>NUCLEOTIDE SEQUENCE [LARGE SCALE GENOMIC DNA]</scope>
    <source>
        <strain evidence="1 2">WP8-W18-CRE-01</strain>
    </source>
</reference>
<organism evidence="1 2">
    <name type="scientific">Pseudomonas putida</name>
    <name type="common">Arthrobacter siderocapsulatus</name>
    <dbReference type="NCBI Taxonomy" id="303"/>
    <lineage>
        <taxon>Bacteria</taxon>
        <taxon>Pseudomonadati</taxon>
        <taxon>Pseudomonadota</taxon>
        <taxon>Gammaproteobacteria</taxon>
        <taxon>Pseudomonadales</taxon>
        <taxon>Pseudomonadaceae</taxon>
        <taxon>Pseudomonas</taxon>
    </lineage>
</organism>
<evidence type="ECO:0000313" key="2">
    <source>
        <dbReference type="Proteomes" id="UP000515680"/>
    </source>
</evidence>
<sequence length="63" mass="7238">MNPRWVMIKRAAELTGYSVDAIEHKVKNGTWPQGRIWRKAPDGRIAINMVEYDKWAESAPQVA</sequence>
<dbReference type="EMBL" id="AP022227">
    <property type="protein sequence ID" value="BBT38899.1"/>
    <property type="molecule type" value="Genomic_DNA"/>
</dbReference>
<name>A0A6S5TWM6_PSEPU</name>
<dbReference type="Proteomes" id="UP000515680">
    <property type="component" value="Chromosome"/>
</dbReference>